<dbReference type="EMBL" id="CM055112">
    <property type="protein sequence ID" value="KAJ7518251.1"/>
    <property type="molecule type" value="Genomic_DNA"/>
</dbReference>
<evidence type="ECO:0000313" key="2">
    <source>
        <dbReference type="Proteomes" id="UP001162992"/>
    </source>
</evidence>
<keyword evidence="2" id="KW-1185">Reference proteome</keyword>
<comment type="caution">
    <text evidence="1">The sequence shown here is derived from an EMBL/GenBank/DDBJ whole genome shotgun (WGS) entry which is preliminary data.</text>
</comment>
<gene>
    <name evidence="1" type="ORF">O6H91_21G061200</name>
</gene>
<accession>A0ACC2ALA2</accession>
<proteinExistence type="predicted"/>
<protein>
    <submittedName>
        <fullName evidence="1">Uncharacterized protein</fullName>
    </submittedName>
</protein>
<organism evidence="1 2">
    <name type="scientific">Diphasiastrum complanatum</name>
    <name type="common">Issler's clubmoss</name>
    <name type="synonym">Lycopodium complanatum</name>
    <dbReference type="NCBI Taxonomy" id="34168"/>
    <lineage>
        <taxon>Eukaryota</taxon>
        <taxon>Viridiplantae</taxon>
        <taxon>Streptophyta</taxon>
        <taxon>Embryophyta</taxon>
        <taxon>Tracheophyta</taxon>
        <taxon>Lycopodiopsida</taxon>
        <taxon>Lycopodiales</taxon>
        <taxon>Lycopodiaceae</taxon>
        <taxon>Lycopodioideae</taxon>
        <taxon>Diphasiastrum</taxon>
    </lineage>
</organism>
<evidence type="ECO:0000313" key="1">
    <source>
        <dbReference type="EMBL" id="KAJ7518251.1"/>
    </source>
</evidence>
<sequence length="694" mass="77415">MWRLKQFLPKDHSSLQGKTVEIGTLKLQIRSIIAQGGFSSVYFAKDSQTGKHYALKHIICNDVESLDLAKKEIAVMKSLRGHPNVVMLHANVILDTGRAKECFIAMDHCEKTLVNVLDGRETCYFDEKHLLITFRDICNAVYALHRQSPVISHRDLKAENILLGPDGAWKLCDFGSTSTNHKRFDKPEEMGIEEDVIRKHTTPAYRAPEMWDLYRRELICEKVDIWALGCLLYHMAYLKLAFDGDSKLQILNGNYHIPDSPNYSPNITNLIKDMLKSSPEARPDIMQIWHCVNNLLPSDERKSAPDKSPLLVKSELSLHNDAFNAGSLGSHPITSKRNTDLKSAEHYSSQNGDSGRWAGSFWSSSFAQETQLEGSSLSDSKKMKNSTSTRSSSPRAEIRSLTSEQTGICHDLGKNGASPVAKGFDGASESLSSSWSKTSADYLDLSPITPAISNLKTSEHVQDEIDGLKTALEEALKEKTEMLAKFKKLSALCRSQRQEIQDLKSSLAAISNRNILSTTKDPHEAPSTSPAQFMQHMNAQQKQLQAERWHVFDEESDTQKRPITDLQGLSPRLLPRSPASTAHTWQAFDNSELRLSSGHMARFPDQSVVSSGDLEARSIEGRHARHQHVRSASVGGKDWDFGRGRFMANSKVSQDSPKLENKVSLRDANTSRNGTAAVRRFSSNSQQPAGWAAF</sequence>
<name>A0ACC2ALA2_DIPCM</name>
<dbReference type="Proteomes" id="UP001162992">
    <property type="component" value="Chromosome 21"/>
</dbReference>
<reference evidence="2" key="1">
    <citation type="journal article" date="2024" name="Proc. Natl. Acad. Sci. U.S.A.">
        <title>Extraordinary preservation of gene collinearity over three hundred million years revealed in homosporous lycophytes.</title>
        <authorList>
            <person name="Li C."/>
            <person name="Wickell D."/>
            <person name="Kuo L.Y."/>
            <person name="Chen X."/>
            <person name="Nie B."/>
            <person name="Liao X."/>
            <person name="Peng D."/>
            <person name="Ji J."/>
            <person name="Jenkins J."/>
            <person name="Williams M."/>
            <person name="Shu S."/>
            <person name="Plott C."/>
            <person name="Barry K."/>
            <person name="Rajasekar S."/>
            <person name="Grimwood J."/>
            <person name="Han X."/>
            <person name="Sun S."/>
            <person name="Hou Z."/>
            <person name="He W."/>
            <person name="Dai G."/>
            <person name="Sun C."/>
            <person name="Schmutz J."/>
            <person name="Leebens-Mack J.H."/>
            <person name="Li F.W."/>
            <person name="Wang L."/>
        </authorList>
    </citation>
    <scope>NUCLEOTIDE SEQUENCE [LARGE SCALE GENOMIC DNA]</scope>
    <source>
        <strain evidence="2">cv. PW_Plant_1</strain>
    </source>
</reference>